<reference evidence="6" key="4">
    <citation type="submission" date="2022-09" db="EMBL/GenBank/DDBJ databases">
        <title>Rouxiella aceris sp. nov., isolated from tree sap and emended description of the genus Rhouxiella.</title>
        <authorList>
            <person name="Kim I.S."/>
        </authorList>
    </citation>
    <scope>NUCLEOTIDE SEQUENCE</scope>
    <source>
        <strain evidence="6">SAP-2</strain>
    </source>
</reference>
<dbReference type="EMBL" id="MRWD01000035">
    <property type="protein sequence ID" value="ORJ20443.1"/>
    <property type="molecule type" value="Genomic_DNA"/>
</dbReference>
<dbReference type="EMBL" id="JADMKS010000003">
    <property type="protein sequence ID" value="MBF6636511.1"/>
    <property type="molecule type" value="Genomic_DNA"/>
</dbReference>
<evidence type="ECO:0000313" key="7">
    <source>
        <dbReference type="EMBL" id="ORJ20443.1"/>
    </source>
</evidence>
<keyword evidence="2" id="KW-1003">Cell membrane</keyword>
<evidence type="ECO:0000313" key="6">
    <source>
        <dbReference type="EMBL" id="MBF6636511.1"/>
    </source>
</evidence>
<evidence type="ECO:0000256" key="1">
    <source>
        <dbReference type="ARBA" id="ARBA00004162"/>
    </source>
</evidence>
<keyword evidence="3" id="KW-0812">Transmembrane</keyword>
<keyword evidence="4" id="KW-1133">Transmembrane helix</keyword>
<proteinExistence type="predicted"/>
<dbReference type="GO" id="GO:0005886">
    <property type="term" value="C:plasma membrane"/>
    <property type="evidence" value="ECO:0007669"/>
    <property type="project" value="UniProtKB-SubCell"/>
</dbReference>
<comment type="caution">
    <text evidence="6">The sequence shown here is derived from an EMBL/GenBank/DDBJ whole genome shotgun (WGS) entry which is preliminary data.</text>
</comment>
<dbReference type="AlphaFoldDB" id="A0AA41BW02"/>
<organism evidence="6 9">
    <name type="scientific">Rouxiella silvae</name>
    <dbReference type="NCBI Taxonomy" id="1646373"/>
    <lineage>
        <taxon>Bacteria</taxon>
        <taxon>Pseudomonadati</taxon>
        <taxon>Pseudomonadota</taxon>
        <taxon>Gammaproteobacteria</taxon>
        <taxon>Enterobacterales</taxon>
        <taxon>Yersiniaceae</taxon>
        <taxon>Rouxiella</taxon>
    </lineage>
</organism>
<comment type="subcellular location">
    <subcellularLocation>
        <location evidence="1">Cell membrane</location>
        <topology evidence="1">Single-pass membrane protein</topology>
    </subcellularLocation>
</comment>
<evidence type="ECO:0000313" key="9">
    <source>
        <dbReference type="Proteomes" id="UP000705283"/>
    </source>
</evidence>
<dbReference type="InterPro" id="IPR025594">
    <property type="entry name" value="YebO"/>
</dbReference>
<keyword evidence="5" id="KW-0472">Membrane</keyword>
<gene>
    <name evidence="7" type="ORF">BS639_14685</name>
    <name evidence="6" type="ORF">ITX54_07575</name>
</gene>
<keyword evidence="8" id="KW-1185">Reference proteome</keyword>
<name>A0AA41BW02_9GAMM</name>
<accession>A0AA41BW02</accession>
<evidence type="ECO:0000313" key="8">
    <source>
        <dbReference type="Proteomes" id="UP000192722"/>
    </source>
</evidence>
<dbReference type="RefSeq" id="WP_055778711.1">
    <property type="nucleotide sequence ID" value="NZ_CBCSCF010000010.1"/>
</dbReference>
<evidence type="ECO:0000256" key="2">
    <source>
        <dbReference type="ARBA" id="ARBA00022475"/>
    </source>
</evidence>
<reference evidence="6" key="3">
    <citation type="submission" date="2020-11" db="EMBL/GenBank/DDBJ databases">
        <authorList>
            <person name="Lee S.D."/>
        </authorList>
    </citation>
    <scope>NUCLEOTIDE SEQUENCE</scope>
    <source>
        <strain evidence="6">SAP-2</strain>
    </source>
</reference>
<protein>
    <submittedName>
        <fullName evidence="6">YebO family protein</fullName>
    </submittedName>
</protein>
<evidence type="ECO:0000256" key="5">
    <source>
        <dbReference type="ARBA" id="ARBA00023136"/>
    </source>
</evidence>
<dbReference type="Proteomes" id="UP000705283">
    <property type="component" value="Unassembled WGS sequence"/>
</dbReference>
<evidence type="ECO:0000256" key="3">
    <source>
        <dbReference type="ARBA" id="ARBA00022692"/>
    </source>
</evidence>
<dbReference type="Pfam" id="PF13974">
    <property type="entry name" value="YebO"/>
    <property type="match status" value="1"/>
</dbReference>
<reference evidence="7" key="1">
    <citation type="submission" date="2016-12" db="EMBL/GenBank/DDBJ databases">
        <authorList>
            <person name="Le Fleche-Mateos A."/>
        </authorList>
    </citation>
    <scope>NUCLEOTIDE SEQUENCE</scope>
    <source>
        <strain evidence="7">213</strain>
    </source>
</reference>
<sequence length="89" mass="9876">MFSEVMGQSSLATVVLGLLSALLFLLVWFVVNRASVKANLQVQLLTEIAEQQRRQTELLEALLKAQGNEMPEAVEDDSAFGLRGFIPER</sequence>
<evidence type="ECO:0000256" key="4">
    <source>
        <dbReference type="ARBA" id="ARBA00022989"/>
    </source>
</evidence>
<reference evidence="7 8" key="2">
    <citation type="journal article" date="2017" name="Int. J. Syst. Evol. Microbiol.">
        <title>Rouxiella badensis sp. nov. and Rouxiella silvae sp. nov. isolated from peat bog soil in Germany and emendation of the genus description.</title>
        <authorList>
            <person name="Le Fleche-Mateos A."/>
            <person name="Kugler J.H."/>
            <person name="Hansen S.H."/>
            <person name="Syldatk C."/>
            <person name="Hausmann R."/>
            <person name="Lomprez F."/>
            <person name="Vandenbogaert M."/>
            <person name="Manuguerra J.C."/>
            <person name="Grimont P.A."/>
        </authorList>
    </citation>
    <scope>NUCLEOTIDE SEQUENCE [LARGE SCALE GENOMIC DNA]</scope>
    <source>
        <strain evidence="7 8">213</strain>
    </source>
</reference>
<dbReference type="Proteomes" id="UP000192722">
    <property type="component" value="Unassembled WGS sequence"/>
</dbReference>